<dbReference type="WBParaSite" id="TMUE_3000013158.2">
    <property type="protein sequence ID" value="TMUE_3000013158.2"/>
    <property type="gene ID" value="WBGene00285041"/>
</dbReference>
<evidence type="ECO:0000256" key="1">
    <source>
        <dbReference type="SAM" id="SignalP"/>
    </source>
</evidence>
<reference evidence="2" key="2">
    <citation type="submission" date="2014-03" db="EMBL/GenBank/DDBJ databases">
        <title>The whipworm genome and dual-species transcriptomics of an intimate host-pathogen interaction.</title>
        <authorList>
            <person name="Foth B.J."/>
            <person name="Tsai I.J."/>
            <person name="Reid A.J."/>
            <person name="Bancroft A.J."/>
            <person name="Nichol S."/>
            <person name="Tracey A."/>
            <person name="Holroyd N."/>
            <person name="Cotton J.A."/>
            <person name="Stanley E.J."/>
            <person name="Zarowiecki M."/>
            <person name="Liu J.Z."/>
            <person name="Huckvale T."/>
            <person name="Cooper P.J."/>
            <person name="Grencis R.K."/>
            <person name="Berriman M."/>
        </authorList>
    </citation>
    <scope>NUCLEOTIDE SEQUENCE [LARGE SCALE GENOMIC DNA]</scope>
    <source>
        <strain evidence="2">Edinburgh</strain>
    </source>
</reference>
<accession>A0A5S6R162</accession>
<feature type="chain" id="PRO_5044624405" evidence="1">
    <location>
        <begin position="29"/>
        <end position="272"/>
    </location>
</feature>
<dbReference type="AlphaFoldDB" id="A0A5S6R162"/>
<sequence>MVQERSPFNAVFFSIAILLLTPTGMIWGSENFVVYSDPEKEGSTVGSTATTMESSTNDNASKIMKLGHAHQHLSPDQLAQLAARRELGMNSMKNLMPTLIDLFTKSMNAATVFYKSRLEKKSMATENACQKADALTQKESCNSTTSEDKALSSKVANSTQQKMMVSGIHGKLWQKAGNLSKDSGNSTKLEAASITKIANVTEGIKSSNGGAAQSSFQETSAFAKENFNATKLNAVAFSEKLANATQNSTGRNLPRAFDSFRREDFTKKDANR</sequence>
<reference evidence="2" key="1">
    <citation type="submission" date="2013-11" db="EMBL/GenBank/DDBJ databases">
        <authorList>
            <person name="Aslett M."/>
        </authorList>
    </citation>
    <scope>NUCLEOTIDE SEQUENCE [LARGE SCALE GENOMIC DNA]</scope>
    <source>
        <strain evidence="2">Edinburgh</strain>
    </source>
</reference>
<protein>
    <submittedName>
        <fullName evidence="3">SXP/RAL-2 family protein Ani s 5-like cation-binding domain-containing protein</fullName>
    </submittedName>
</protein>
<evidence type="ECO:0000313" key="3">
    <source>
        <dbReference type="WBParaSite" id="TMUE_3000013158.1"/>
    </source>
</evidence>
<proteinExistence type="predicted"/>
<dbReference type="WBParaSite" id="TMUE_3000013158.1">
    <property type="protein sequence ID" value="TMUE_3000013158.1"/>
    <property type="gene ID" value="WBGene00285041"/>
</dbReference>
<dbReference type="Proteomes" id="UP000046395">
    <property type="component" value="Unassembled WGS sequence"/>
</dbReference>
<name>A0A5S6R162_TRIMR</name>
<organism evidence="2 3">
    <name type="scientific">Trichuris muris</name>
    <name type="common">Mouse whipworm</name>
    <dbReference type="NCBI Taxonomy" id="70415"/>
    <lineage>
        <taxon>Eukaryota</taxon>
        <taxon>Metazoa</taxon>
        <taxon>Ecdysozoa</taxon>
        <taxon>Nematoda</taxon>
        <taxon>Enoplea</taxon>
        <taxon>Dorylaimia</taxon>
        <taxon>Trichinellida</taxon>
        <taxon>Trichuridae</taxon>
        <taxon>Trichuris</taxon>
    </lineage>
</organism>
<feature type="signal peptide" evidence="1">
    <location>
        <begin position="1"/>
        <end position="28"/>
    </location>
</feature>
<keyword evidence="2" id="KW-1185">Reference proteome</keyword>
<reference evidence="3" key="3">
    <citation type="submission" date="2019-12" db="UniProtKB">
        <authorList>
            <consortium name="WormBaseParasite"/>
        </authorList>
    </citation>
    <scope>IDENTIFICATION</scope>
</reference>
<evidence type="ECO:0000313" key="2">
    <source>
        <dbReference type="Proteomes" id="UP000046395"/>
    </source>
</evidence>
<keyword evidence="1" id="KW-0732">Signal</keyword>